<protein>
    <submittedName>
        <fullName evidence="2">DUF4436 domain-containing protein</fullName>
    </submittedName>
</protein>
<evidence type="ECO:0000313" key="3">
    <source>
        <dbReference type="Proteomes" id="UP000217736"/>
    </source>
</evidence>
<keyword evidence="1" id="KW-0472">Membrane</keyword>
<feature type="transmembrane region" description="Helical" evidence="1">
    <location>
        <begin position="192"/>
        <end position="213"/>
    </location>
</feature>
<reference evidence="3" key="1">
    <citation type="submission" date="2017-06" db="EMBL/GenBank/DDBJ databases">
        <title>Complete Genome Sequence of Mycobacterium shigaense.</title>
        <authorList>
            <person name="Fukano H."/>
            <person name="Yoshida M."/>
            <person name="Kazumi Y."/>
            <person name="Ogura Y."/>
            <person name="Mitarai S."/>
            <person name="Hayashi T."/>
            <person name="Hoshino Y."/>
        </authorList>
    </citation>
    <scope>NUCLEOTIDE SEQUENCE [LARGE SCALE GENOMIC DNA]</scope>
    <source>
        <strain evidence="3">UN-152</strain>
    </source>
</reference>
<dbReference type="AlphaFoldDB" id="A0A1Z4EJI5"/>
<evidence type="ECO:0000256" key="1">
    <source>
        <dbReference type="SAM" id="Phobius"/>
    </source>
</evidence>
<dbReference type="PANTHER" id="PTHR37330:SF1">
    <property type="entry name" value="CONSERVED TRANSMEMBRANE PROTEIN-RELATED"/>
    <property type="match status" value="1"/>
</dbReference>
<dbReference type="EMBL" id="AP018164">
    <property type="protein sequence ID" value="BAX93145.1"/>
    <property type="molecule type" value="Genomic_DNA"/>
</dbReference>
<dbReference type="PANTHER" id="PTHR37330">
    <property type="entry name" value="CONSERVED TRANSMEMBRANE PROTEIN-RELATED"/>
    <property type="match status" value="1"/>
</dbReference>
<organism evidence="2 3">
    <name type="scientific">Mycobacterium shigaense</name>
    <dbReference type="NCBI Taxonomy" id="722731"/>
    <lineage>
        <taxon>Bacteria</taxon>
        <taxon>Bacillati</taxon>
        <taxon>Actinomycetota</taxon>
        <taxon>Actinomycetes</taxon>
        <taxon>Mycobacteriales</taxon>
        <taxon>Mycobacteriaceae</taxon>
        <taxon>Mycobacterium</taxon>
        <taxon>Mycobacterium simiae complex</taxon>
    </lineage>
</organism>
<feature type="transmembrane region" description="Helical" evidence="1">
    <location>
        <begin position="12"/>
        <end position="31"/>
    </location>
</feature>
<keyword evidence="1" id="KW-1133">Transmembrane helix</keyword>
<name>A0A1Z4EJI5_9MYCO</name>
<keyword evidence="3" id="KW-1185">Reference proteome</keyword>
<dbReference type="KEGG" id="mshg:MSG_03004"/>
<dbReference type="InterPro" id="IPR027948">
    <property type="entry name" value="DUF4436"/>
</dbReference>
<dbReference type="Pfam" id="PF14494">
    <property type="entry name" value="DUF4436"/>
    <property type="match status" value="1"/>
</dbReference>
<keyword evidence="1" id="KW-0812">Transmembrane</keyword>
<evidence type="ECO:0000313" key="2">
    <source>
        <dbReference type="EMBL" id="BAX93145.1"/>
    </source>
</evidence>
<gene>
    <name evidence="2" type="ORF">MSG_03004</name>
</gene>
<dbReference type="OrthoDB" id="8438075at2"/>
<feature type="transmembrane region" description="Helical" evidence="1">
    <location>
        <begin position="253"/>
        <end position="274"/>
    </location>
</feature>
<dbReference type="Proteomes" id="UP000217736">
    <property type="component" value="Chromosome"/>
</dbReference>
<sequence>MPPTGLTNRFTRFSLIGLVSFFVGAYIIVLASKIGCGCGKHLTEGEPAIDGTTVTIDLNEMQSVKEVLNANLTLSPGPHLLDAATGLTEDLSIAVHSTATPIKRSWTKGMEPGVFPVPLTVSGDVDGWPFDTYESGPITVDLYRGSSQVPERTSVTFVDHVPGWKIRVVAVAKSGSPAPYRVQLHRSASTKAFAAVLVAVLLALAGVGLFIAIQVKRNRRTFQPAMCTWYAAMLFAVMPLRNSLPDAPPAGSWIDVTVTLMVIVVLVVSMLLFISSWRSAPK</sequence>
<proteinExistence type="predicted"/>
<accession>A0A1Z4EJI5</accession>